<evidence type="ECO:0000256" key="2">
    <source>
        <dbReference type="RuleBase" id="RU003750"/>
    </source>
</evidence>
<dbReference type="STRING" id="1298851.TST_0117"/>
<keyword evidence="1 2" id="KW-0808">Transferase</keyword>
<evidence type="ECO:0000313" key="5">
    <source>
        <dbReference type="Proteomes" id="UP000063234"/>
    </source>
</evidence>
<accession>A0A0S3QRG6</accession>
<keyword evidence="3" id="KW-0812">Transmembrane</keyword>
<dbReference type="GO" id="GO:0008444">
    <property type="term" value="F:CDP-diacylglycerol-glycerol-3-phosphate 3-phosphatidyltransferase activity"/>
    <property type="evidence" value="ECO:0007669"/>
    <property type="project" value="UniProtKB-EC"/>
</dbReference>
<reference evidence="5" key="1">
    <citation type="journal article" date="2018" name="Science">
        <title>A primordial and reversible TCA cycle in a facultatively chemolithoautotrophic thermophile.</title>
        <authorList>
            <person name="Nunoura T."/>
            <person name="Chikaraishi Y."/>
            <person name="Izaki R."/>
            <person name="Suwa T."/>
            <person name="Sato T."/>
            <person name="Harada T."/>
            <person name="Mori K."/>
            <person name="Kato Y."/>
            <person name="Miyazaki M."/>
            <person name="Shimamura S."/>
            <person name="Yanagawa K."/>
            <person name="Shuto A."/>
            <person name="Ohkouchi N."/>
            <person name="Fujita N."/>
            <person name="Takaki Y."/>
            <person name="Atomi H."/>
            <person name="Takai K."/>
        </authorList>
    </citation>
    <scope>NUCLEOTIDE SEQUENCE [LARGE SCALE GENOMIC DNA]</scope>
    <source>
        <strain evidence="5">DSM 17441 / JCM 13301 / NBRC 103674 / ABI70S6</strain>
    </source>
</reference>
<dbReference type="KEGG" id="ttk:TST_0117"/>
<dbReference type="Gene3D" id="1.20.120.1760">
    <property type="match status" value="1"/>
</dbReference>
<dbReference type="OrthoDB" id="9785831at2"/>
<evidence type="ECO:0000313" key="4">
    <source>
        <dbReference type="EMBL" id="BAT70927.1"/>
    </source>
</evidence>
<dbReference type="Pfam" id="PF01066">
    <property type="entry name" value="CDP-OH_P_transf"/>
    <property type="match status" value="1"/>
</dbReference>
<dbReference type="InterPro" id="IPR048254">
    <property type="entry name" value="CDP_ALCOHOL_P_TRANSF_CS"/>
</dbReference>
<dbReference type="GO" id="GO:0016020">
    <property type="term" value="C:membrane"/>
    <property type="evidence" value="ECO:0007669"/>
    <property type="project" value="InterPro"/>
</dbReference>
<name>A0A0S3QRG6_THET7</name>
<dbReference type="EC" id="2.7.8.5" evidence="4"/>
<dbReference type="PROSITE" id="PS00379">
    <property type="entry name" value="CDP_ALCOHOL_P_TRANSF"/>
    <property type="match status" value="1"/>
</dbReference>
<protein>
    <submittedName>
        <fullName evidence="4">CDP-diacylglycerol--glycerol-3-phosphate 3-phosphatidyltransferase</fullName>
        <ecNumber evidence="4">2.7.8.5</ecNumber>
    </submittedName>
</protein>
<dbReference type="Proteomes" id="UP000063234">
    <property type="component" value="Chromosome"/>
</dbReference>
<sequence>MGLKRLKVYSEKLLEPASSYLSARGIAPDHLTVAGLVTSAISGLFYYHGEHPIAGLAMAVSGLCDLMDGNLARTQNKVTPFGAFFDSTVDRYSDMFALFGILGYSFNRGDAVLFWVTLFALMGSIMVSYTRARAECIIERCDVGIMERPERIVVLILFSLLNRVFWAVLLIAMFANITALQRIYHTYKVLKEKDADIS</sequence>
<comment type="similarity">
    <text evidence="2">Belongs to the CDP-alcohol phosphatidyltransferase class-I family.</text>
</comment>
<evidence type="ECO:0000256" key="1">
    <source>
        <dbReference type="ARBA" id="ARBA00022679"/>
    </source>
</evidence>
<dbReference type="PATRIC" id="fig|1298851.3.peg.120"/>
<dbReference type="GO" id="GO:0008654">
    <property type="term" value="P:phospholipid biosynthetic process"/>
    <property type="evidence" value="ECO:0007669"/>
    <property type="project" value="InterPro"/>
</dbReference>
<organism evidence="4 5">
    <name type="scientific">Thermosulfidibacter takaii (strain DSM 17441 / JCM 13301 / NBRC 103674 / ABI70S6)</name>
    <dbReference type="NCBI Taxonomy" id="1298851"/>
    <lineage>
        <taxon>Bacteria</taxon>
        <taxon>Pseudomonadati</taxon>
        <taxon>Thermosulfidibacterota</taxon>
        <taxon>Thermosulfidibacteria</taxon>
        <taxon>Thermosulfidibacterales</taxon>
        <taxon>Thermosulfidibacteraceae</taxon>
    </lineage>
</organism>
<gene>
    <name evidence="4" type="ORF">TST_0117</name>
</gene>
<evidence type="ECO:0000256" key="3">
    <source>
        <dbReference type="SAM" id="Phobius"/>
    </source>
</evidence>
<keyword evidence="3" id="KW-0472">Membrane</keyword>
<dbReference type="RefSeq" id="WP_068548681.1">
    <property type="nucleotide sequence ID" value="NZ_AP013035.1"/>
</dbReference>
<dbReference type="AlphaFoldDB" id="A0A0S3QRG6"/>
<keyword evidence="3" id="KW-1133">Transmembrane helix</keyword>
<proteinExistence type="inferred from homology"/>
<feature type="transmembrane region" description="Helical" evidence="3">
    <location>
        <begin position="112"/>
        <end position="132"/>
    </location>
</feature>
<keyword evidence="5" id="KW-1185">Reference proteome</keyword>
<dbReference type="InterPro" id="IPR000462">
    <property type="entry name" value="CDP-OH_P_trans"/>
</dbReference>
<dbReference type="InterPro" id="IPR043130">
    <property type="entry name" value="CDP-OH_PTrfase_TM_dom"/>
</dbReference>
<dbReference type="EMBL" id="AP013035">
    <property type="protein sequence ID" value="BAT70927.1"/>
    <property type="molecule type" value="Genomic_DNA"/>
</dbReference>
<feature type="transmembrane region" description="Helical" evidence="3">
    <location>
        <begin position="152"/>
        <end position="175"/>
    </location>
</feature>